<name>A0A2J8ABL6_9CHLO</name>
<comment type="caution">
    <text evidence="8">The sequence shown here is derived from an EMBL/GenBank/DDBJ whole genome shotgun (WGS) entry which is preliminary data.</text>
</comment>
<dbReference type="InterPro" id="IPR032675">
    <property type="entry name" value="LRR_dom_sf"/>
</dbReference>
<dbReference type="SUPFAM" id="SSF52047">
    <property type="entry name" value="RNI-like"/>
    <property type="match status" value="1"/>
</dbReference>
<evidence type="ECO:0000256" key="7">
    <source>
        <dbReference type="SAM" id="Phobius"/>
    </source>
</evidence>
<feature type="transmembrane region" description="Helical" evidence="7">
    <location>
        <begin position="35"/>
        <end position="53"/>
    </location>
</feature>
<feature type="transmembrane region" description="Helical" evidence="7">
    <location>
        <begin position="141"/>
        <end position="164"/>
    </location>
</feature>
<proteinExistence type="inferred from homology"/>
<dbReference type="Proteomes" id="UP000236333">
    <property type="component" value="Unassembled WGS sequence"/>
</dbReference>
<keyword evidence="6 7" id="KW-0472">Membrane</keyword>
<evidence type="ECO:0000256" key="4">
    <source>
        <dbReference type="ARBA" id="ARBA00022692"/>
    </source>
</evidence>
<organism evidence="8 9">
    <name type="scientific">Tetrabaena socialis</name>
    <dbReference type="NCBI Taxonomy" id="47790"/>
    <lineage>
        <taxon>Eukaryota</taxon>
        <taxon>Viridiplantae</taxon>
        <taxon>Chlorophyta</taxon>
        <taxon>core chlorophytes</taxon>
        <taxon>Chlorophyceae</taxon>
        <taxon>CS clade</taxon>
        <taxon>Chlamydomonadales</taxon>
        <taxon>Tetrabaenaceae</taxon>
        <taxon>Tetrabaena</taxon>
    </lineage>
</organism>
<evidence type="ECO:0000256" key="3">
    <source>
        <dbReference type="ARBA" id="ARBA00006665"/>
    </source>
</evidence>
<evidence type="ECO:0000256" key="5">
    <source>
        <dbReference type="ARBA" id="ARBA00022989"/>
    </source>
</evidence>
<dbReference type="PANTHER" id="PTHR10383">
    <property type="entry name" value="SERINE INCORPORATOR"/>
    <property type="match status" value="1"/>
</dbReference>
<evidence type="ECO:0000313" key="8">
    <source>
        <dbReference type="EMBL" id="PNH09910.1"/>
    </source>
</evidence>
<evidence type="ECO:0000256" key="1">
    <source>
        <dbReference type="ARBA" id="ARBA00004141"/>
    </source>
</evidence>
<dbReference type="EMBL" id="PGGS01000074">
    <property type="protein sequence ID" value="PNH09910.1"/>
    <property type="molecule type" value="Genomic_DNA"/>
</dbReference>
<keyword evidence="4 7" id="KW-0812">Transmembrane</keyword>
<sequence>MFLGNYLGGCAAQLAAYAACSACQCASREVLRHSARVAWSVLFFLAMVAAWVLRDFATPLLQKIPWIVKADVVDVDKWFGQQAVYRVSMGNFRQALLTAEEGGAADTSAGLDGVPDVAEATREAVTGGAPKPKADLTPVSYNYSFFHLIFALASMYIAMLMTGWGSVAQFPARYLEGAAGCAGGSVPANICSPPATLLATAWRRVLTRGARPRKLELRLRGLEASACEGFGLRLLEALGAAVPPLALTDVTLLGVPLTAAVVRAIAAAAPQLSVLTLSGYDLSLCTGLRGSLPFGSGLRGSQILLRHAAPHLTELSLEDLGTSAGASWLPLMLQRCPRLASLSLGVSTPSEALVEALPRLSQLTELSLYTYSNAALPAVAQLRGLVKLVLSCCTLQPEGLQLLAGLTALKQLRVETFQLPDSLDPAVPPQPNTLPLPPLLESLTFSEDIHPTALVALRLPASLTELVMRNAIAIDRDDDLDLDGRLRPAAAAALVMACGQLQGRTGCASLALGWSMPPPTWPNRYGTLYDALRQAAIRRLDLQYVTLRAADVAALVRHLPALEVLFLKCHAPPCTWPLLCRLERLRVLRLHPGMGQSVAYWEEFCDEQAMRAALLALCVEAPALECLELALLLRAVDDVNTGPFAVRARAQCKVAVTWLEEALPRLRASPPKLVCDEFWEDESSSWASLEDC</sequence>
<protein>
    <submittedName>
        <fullName evidence="8">Uncharacterized protein</fullName>
    </submittedName>
</protein>
<evidence type="ECO:0000313" key="9">
    <source>
        <dbReference type="Proteomes" id="UP000236333"/>
    </source>
</evidence>
<dbReference type="PANTHER" id="PTHR10383:SF9">
    <property type="entry name" value="SERINE INCORPORATOR, ISOFORM F"/>
    <property type="match status" value="1"/>
</dbReference>
<keyword evidence="9" id="KW-1185">Reference proteome</keyword>
<dbReference type="InterPro" id="IPR005016">
    <property type="entry name" value="TDE1/TMS"/>
</dbReference>
<dbReference type="Gene3D" id="3.80.10.10">
    <property type="entry name" value="Ribonuclease Inhibitor"/>
    <property type="match status" value="1"/>
</dbReference>
<comment type="similarity">
    <text evidence="3">Belongs to the TDE1 family.</text>
</comment>
<comment type="subcellular location">
    <subcellularLocation>
        <location evidence="2">Cytoplasm</location>
        <location evidence="2">Cytoskeleton</location>
        <location evidence="2">Cilium axoneme</location>
    </subcellularLocation>
    <subcellularLocation>
        <location evidence="1">Membrane</location>
        <topology evidence="1">Multi-pass membrane protein</topology>
    </subcellularLocation>
</comment>
<keyword evidence="5 7" id="KW-1133">Transmembrane helix</keyword>
<dbReference type="AlphaFoldDB" id="A0A2J8ABL6"/>
<reference evidence="8 9" key="1">
    <citation type="journal article" date="2017" name="Mol. Biol. Evol.">
        <title>The 4-celled Tetrabaena socialis nuclear genome reveals the essential components for genetic control of cell number at the origin of multicellularity in the volvocine lineage.</title>
        <authorList>
            <person name="Featherston J."/>
            <person name="Arakaki Y."/>
            <person name="Hanschen E.R."/>
            <person name="Ferris P.J."/>
            <person name="Michod R.E."/>
            <person name="Olson B.J.S.C."/>
            <person name="Nozaki H."/>
            <person name="Durand P.M."/>
        </authorList>
    </citation>
    <scope>NUCLEOTIDE SEQUENCE [LARGE SCALE GENOMIC DNA]</scope>
    <source>
        <strain evidence="8 9">NIES-571</strain>
    </source>
</reference>
<dbReference type="Pfam" id="PF03348">
    <property type="entry name" value="Serinc"/>
    <property type="match status" value="2"/>
</dbReference>
<dbReference type="GO" id="GO:0016020">
    <property type="term" value="C:membrane"/>
    <property type="evidence" value="ECO:0007669"/>
    <property type="project" value="UniProtKB-SubCell"/>
</dbReference>
<dbReference type="GO" id="GO:0005930">
    <property type="term" value="C:axoneme"/>
    <property type="evidence" value="ECO:0007669"/>
    <property type="project" value="UniProtKB-SubCell"/>
</dbReference>
<dbReference type="OrthoDB" id="5963193at2759"/>
<gene>
    <name evidence="8" type="ORF">TSOC_003432</name>
</gene>
<evidence type="ECO:0000256" key="6">
    <source>
        <dbReference type="ARBA" id="ARBA00023136"/>
    </source>
</evidence>
<evidence type="ECO:0000256" key="2">
    <source>
        <dbReference type="ARBA" id="ARBA00004430"/>
    </source>
</evidence>
<accession>A0A2J8ABL6</accession>